<keyword evidence="1" id="KW-0472">Membrane</keyword>
<organism evidence="2 3">
    <name type="scientific">Lederbergia citrisecunda</name>
    <dbReference type="NCBI Taxonomy" id="2833583"/>
    <lineage>
        <taxon>Bacteria</taxon>
        <taxon>Bacillati</taxon>
        <taxon>Bacillota</taxon>
        <taxon>Bacilli</taxon>
        <taxon>Bacillales</taxon>
        <taxon>Bacillaceae</taxon>
        <taxon>Lederbergia</taxon>
    </lineage>
</organism>
<comment type="caution">
    <text evidence="2">The sequence shown here is derived from an EMBL/GenBank/DDBJ whole genome shotgun (WGS) entry which is preliminary data.</text>
</comment>
<keyword evidence="3" id="KW-1185">Reference proteome</keyword>
<gene>
    <name evidence="2" type="ORF">KHA93_18735</name>
</gene>
<evidence type="ECO:0000313" key="2">
    <source>
        <dbReference type="EMBL" id="MBS4201642.1"/>
    </source>
</evidence>
<feature type="transmembrane region" description="Helical" evidence="1">
    <location>
        <begin position="7"/>
        <end position="32"/>
    </location>
</feature>
<name>A0A942TRM4_9BACI</name>
<evidence type="ECO:0000256" key="1">
    <source>
        <dbReference type="SAM" id="Phobius"/>
    </source>
</evidence>
<feature type="transmembrane region" description="Helical" evidence="1">
    <location>
        <begin position="158"/>
        <end position="176"/>
    </location>
</feature>
<protein>
    <submittedName>
        <fullName evidence="2">Uncharacterized protein</fullName>
    </submittedName>
</protein>
<feature type="transmembrane region" description="Helical" evidence="1">
    <location>
        <begin position="79"/>
        <end position="100"/>
    </location>
</feature>
<dbReference type="EMBL" id="JAGYPJ010000001">
    <property type="protein sequence ID" value="MBS4201642.1"/>
    <property type="molecule type" value="Genomic_DNA"/>
</dbReference>
<feature type="transmembrane region" description="Helical" evidence="1">
    <location>
        <begin position="182"/>
        <end position="200"/>
    </location>
</feature>
<keyword evidence="1" id="KW-0812">Transmembrane</keyword>
<dbReference type="Proteomes" id="UP000682713">
    <property type="component" value="Unassembled WGS sequence"/>
</dbReference>
<accession>A0A942TRM4</accession>
<feature type="transmembrane region" description="Helical" evidence="1">
    <location>
        <begin position="120"/>
        <end position="137"/>
    </location>
</feature>
<evidence type="ECO:0000313" key="3">
    <source>
        <dbReference type="Proteomes" id="UP000682713"/>
    </source>
</evidence>
<dbReference type="AlphaFoldDB" id="A0A942TRM4"/>
<dbReference type="RefSeq" id="WP_213112093.1">
    <property type="nucleotide sequence ID" value="NZ_JAGYPJ010000001.1"/>
</dbReference>
<keyword evidence="1" id="KW-1133">Transmembrane helix</keyword>
<sequence>MKWKPDFLLHIILLYVVISGFTFWLPIIRGLFDGSSYIWSGWLGIGGKGIYGDYWLLLFFVAVLLSVVYMGWRGAQKPFHWMLLIWLLLLVIESGAMFYSAETIYFKGDTLGTEFAVGKILFPLDLLFLSLSCIWIIRDLKKKSSKKKILWIRTNRTLLTIFFFIFPLQLLTLRLLDYDQFGVMLTLFQWIVFNAALYPWQSFYKRKSPEQRPGPYYF</sequence>
<proteinExistence type="predicted"/>
<reference evidence="2 3" key="1">
    <citation type="submission" date="2021-05" db="EMBL/GenBank/DDBJ databases">
        <title>Novel Bacillus species.</title>
        <authorList>
            <person name="Liu G."/>
        </authorList>
    </citation>
    <scope>NUCLEOTIDE SEQUENCE [LARGE SCALE GENOMIC DNA]</scope>
    <source>
        <strain evidence="2 3">FJAT-49732</strain>
    </source>
</reference>
<feature type="transmembrane region" description="Helical" evidence="1">
    <location>
        <begin position="52"/>
        <end position="72"/>
    </location>
</feature>